<feature type="transmembrane region" description="Helical" evidence="8">
    <location>
        <begin position="268"/>
        <end position="289"/>
    </location>
</feature>
<evidence type="ECO:0008006" key="11">
    <source>
        <dbReference type="Google" id="ProtNLM"/>
    </source>
</evidence>
<evidence type="ECO:0000313" key="9">
    <source>
        <dbReference type="EMBL" id="KAG8625688.1"/>
    </source>
</evidence>
<feature type="transmembrane region" description="Helical" evidence="8">
    <location>
        <begin position="153"/>
        <end position="172"/>
    </location>
</feature>
<keyword evidence="10" id="KW-1185">Reference proteome</keyword>
<sequence>MEHSHDRTGDVALATAYPADEKRLSSDHSSQEMAHAPGLPTEDYEGKPTEHERTHLRRVAGSLPTVAYLICIVEFCERASYYGIQPLISNFVNRPLPVGGNGYGAPAQGTQQTAGALGMGTVKANAVSQSFSMLAYTLPLIFGYLADAKLGRFKLICIGVGVFGVAHAIMVGSGAPNLLASGAAKGPFFISLYMLAVGAAIFKPNISPLLLDQMPETVPTVTETKSGERVIIDPEASTERVMLWFYLLINIGGFMGVATAYSEKYVGWWLAFLIPLILYLPLPLLLWWLRKRLILHPPGGSDLPNVIRILGICFRHGGLKKIGRHGFWDVAKPSVIAARGLNISTQWNDQFVEDVRRAFQATGIFCFFPIQYINDNGLGGSANYLTTMLTTNGVPNDVINNFNSLSIILCAPLLNYGLYPLLRKWKIHYGPVARMTTGLFISSLGGAGYTILNYYAYKTGPCGKFGSSETCVDADGVSLVAPITIWWVAIPFALGGISELFINVPAYGIAYSRAPPNMRGVVNAINLLSTGVAYAIGLACSSVIRDPLLTWDFGGPAIAGGILTVVFWFMFKHIDKEEYTLSQNGDHHVTAEGRNKSFDGRTSFNPPTDEPGKVFDKEKGGEEVRTVV</sequence>
<feature type="transmembrane region" description="Helical" evidence="8">
    <location>
        <begin position="485"/>
        <end position="509"/>
    </location>
</feature>
<feature type="transmembrane region" description="Helical" evidence="8">
    <location>
        <begin position="432"/>
        <end position="457"/>
    </location>
</feature>
<evidence type="ECO:0000256" key="6">
    <source>
        <dbReference type="ARBA" id="ARBA00023136"/>
    </source>
</evidence>
<name>A0A8K0L4M0_9PEZI</name>
<keyword evidence="6 8" id="KW-0472">Membrane</keyword>
<dbReference type="InterPro" id="IPR000109">
    <property type="entry name" value="POT_fam"/>
</dbReference>
<dbReference type="Pfam" id="PF00854">
    <property type="entry name" value="PTR2"/>
    <property type="match status" value="1"/>
</dbReference>
<proteinExistence type="inferred from homology"/>
<dbReference type="GO" id="GO:0005886">
    <property type="term" value="C:plasma membrane"/>
    <property type="evidence" value="ECO:0007669"/>
    <property type="project" value="UniProtKB-ARBA"/>
</dbReference>
<feature type="compositionally biased region" description="Basic and acidic residues" evidence="7">
    <location>
        <begin position="44"/>
        <end position="53"/>
    </location>
</feature>
<dbReference type="OrthoDB" id="8904098at2759"/>
<evidence type="ECO:0000256" key="2">
    <source>
        <dbReference type="ARBA" id="ARBA00005982"/>
    </source>
</evidence>
<gene>
    <name evidence="9" type="ORF">KVT40_006089</name>
</gene>
<dbReference type="Proteomes" id="UP000809789">
    <property type="component" value="Unassembled WGS sequence"/>
</dbReference>
<dbReference type="InterPro" id="IPR036259">
    <property type="entry name" value="MFS_trans_sf"/>
</dbReference>
<dbReference type="PANTHER" id="PTHR11654">
    <property type="entry name" value="OLIGOPEPTIDE TRANSPORTER-RELATED"/>
    <property type="match status" value="1"/>
</dbReference>
<dbReference type="SUPFAM" id="SSF103473">
    <property type="entry name" value="MFS general substrate transporter"/>
    <property type="match status" value="1"/>
</dbReference>
<dbReference type="EMBL" id="JAESVG020000007">
    <property type="protein sequence ID" value="KAG8625688.1"/>
    <property type="molecule type" value="Genomic_DNA"/>
</dbReference>
<dbReference type="FunFam" id="1.20.1250.20:FF:000085">
    <property type="entry name" value="MFS peptide transporter Ptr2"/>
    <property type="match status" value="1"/>
</dbReference>
<feature type="transmembrane region" description="Helical" evidence="8">
    <location>
        <begin position="243"/>
        <end position="262"/>
    </location>
</feature>
<evidence type="ECO:0000256" key="7">
    <source>
        <dbReference type="SAM" id="MobiDB-lite"/>
    </source>
</evidence>
<feature type="transmembrane region" description="Helical" evidence="8">
    <location>
        <begin position="550"/>
        <end position="571"/>
    </location>
</feature>
<reference evidence="9" key="1">
    <citation type="submission" date="2021-07" db="EMBL/GenBank/DDBJ databases">
        <title>Elsinoe batatas strain:CRI-CJ2 Genome sequencing and assembly.</title>
        <authorList>
            <person name="Huang L."/>
        </authorList>
    </citation>
    <scope>NUCLEOTIDE SEQUENCE</scope>
    <source>
        <strain evidence="9">CRI-CJ2</strain>
    </source>
</reference>
<feature type="transmembrane region" description="Helical" evidence="8">
    <location>
        <begin position="178"/>
        <end position="202"/>
    </location>
</feature>
<feature type="compositionally biased region" description="Basic and acidic residues" evidence="7">
    <location>
        <begin position="610"/>
        <end position="628"/>
    </location>
</feature>
<evidence type="ECO:0000256" key="5">
    <source>
        <dbReference type="ARBA" id="ARBA00022989"/>
    </source>
</evidence>
<comment type="similarity">
    <text evidence="2">Belongs to the major facilitator superfamily. Proton-dependent oligopeptide transporter (POT/PTR) (TC 2.A.17) family.</text>
</comment>
<organism evidence="9 10">
    <name type="scientific">Elsinoe batatas</name>
    <dbReference type="NCBI Taxonomy" id="2601811"/>
    <lineage>
        <taxon>Eukaryota</taxon>
        <taxon>Fungi</taxon>
        <taxon>Dikarya</taxon>
        <taxon>Ascomycota</taxon>
        <taxon>Pezizomycotina</taxon>
        <taxon>Dothideomycetes</taxon>
        <taxon>Dothideomycetidae</taxon>
        <taxon>Myriangiales</taxon>
        <taxon>Elsinoaceae</taxon>
        <taxon>Elsinoe</taxon>
    </lineage>
</organism>
<dbReference type="AlphaFoldDB" id="A0A8K0L4M0"/>
<evidence type="ECO:0000313" key="10">
    <source>
        <dbReference type="Proteomes" id="UP000809789"/>
    </source>
</evidence>
<accession>A0A8K0L4M0</accession>
<protein>
    <recommendedName>
        <fullName evidence="11">Peptide transporter PTR2</fullName>
    </recommendedName>
</protein>
<keyword evidence="3" id="KW-0813">Transport</keyword>
<feature type="transmembrane region" description="Helical" evidence="8">
    <location>
        <begin position="521"/>
        <end position="544"/>
    </location>
</feature>
<feature type="compositionally biased region" description="Basic and acidic residues" evidence="7">
    <location>
        <begin position="19"/>
        <end position="30"/>
    </location>
</feature>
<feature type="region of interest" description="Disordered" evidence="7">
    <location>
        <begin position="1"/>
        <end position="53"/>
    </location>
</feature>
<keyword evidence="5 8" id="KW-1133">Transmembrane helix</keyword>
<evidence type="ECO:0000256" key="4">
    <source>
        <dbReference type="ARBA" id="ARBA00022692"/>
    </source>
</evidence>
<evidence type="ECO:0000256" key="8">
    <source>
        <dbReference type="SAM" id="Phobius"/>
    </source>
</evidence>
<evidence type="ECO:0000256" key="3">
    <source>
        <dbReference type="ARBA" id="ARBA00022448"/>
    </source>
</evidence>
<evidence type="ECO:0000256" key="1">
    <source>
        <dbReference type="ARBA" id="ARBA00004141"/>
    </source>
</evidence>
<feature type="region of interest" description="Disordered" evidence="7">
    <location>
        <begin position="590"/>
        <end position="628"/>
    </location>
</feature>
<dbReference type="Gene3D" id="1.20.1250.20">
    <property type="entry name" value="MFS general substrate transporter like domains"/>
    <property type="match status" value="1"/>
</dbReference>
<feature type="compositionally biased region" description="Basic and acidic residues" evidence="7">
    <location>
        <begin position="590"/>
        <end position="599"/>
    </location>
</feature>
<comment type="caution">
    <text evidence="9">The sequence shown here is derived from an EMBL/GenBank/DDBJ whole genome shotgun (WGS) entry which is preliminary data.</text>
</comment>
<keyword evidence="4 8" id="KW-0812">Transmembrane</keyword>
<dbReference type="GO" id="GO:0071916">
    <property type="term" value="F:dipeptide transmembrane transporter activity"/>
    <property type="evidence" value="ECO:0007669"/>
    <property type="project" value="UniProtKB-ARBA"/>
</dbReference>
<comment type="subcellular location">
    <subcellularLocation>
        <location evidence="1">Membrane</location>
        <topology evidence="1">Multi-pass membrane protein</topology>
    </subcellularLocation>
</comment>